<keyword evidence="5 8" id="KW-0812">Transmembrane</keyword>
<dbReference type="GO" id="GO:0042953">
    <property type="term" value="P:lipoprotein transport"/>
    <property type="evidence" value="ECO:0007669"/>
    <property type="project" value="InterPro"/>
</dbReference>
<dbReference type="AlphaFoldDB" id="D2TYV3"/>
<evidence type="ECO:0000256" key="6">
    <source>
        <dbReference type="ARBA" id="ARBA00022989"/>
    </source>
</evidence>
<feature type="transmembrane region" description="Helical" evidence="8">
    <location>
        <begin position="282"/>
        <end position="305"/>
    </location>
</feature>
<evidence type="ECO:0000256" key="7">
    <source>
        <dbReference type="ARBA" id="ARBA00023136"/>
    </source>
</evidence>
<dbReference type="InterPro" id="IPR003838">
    <property type="entry name" value="ABC3_permease_C"/>
</dbReference>
<dbReference type="Pfam" id="PF02687">
    <property type="entry name" value="FtsX"/>
    <property type="match status" value="1"/>
</dbReference>
<feature type="domain" description="ABC3 transporter permease C-terminal" evidence="9">
    <location>
        <begin position="285"/>
        <end position="418"/>
    </location>
</feature>
<dbReference type="Pfam" id="PF12704">
    <property type="entry name" value="MacB_PCD"/>
    <property type="match status" value="1"/>
</dbReference>
<dbReference type="PANTHER" id="PTHR30489">
    <property type="entry name" value="LIPOPROTEIN-RELEASING SYSTEM TRANSMEMBRANE PROTEIN LOLE"/>
    <property type="match status" value="1"/>
</dbReference>
<evidence type="ECO:0000256" key="5">
    <source>
        <dbReference type="ARBA" id="ARBA00022692"/>
    </source>
</evidence>
<dbReference type="InterPro" id="IPR051447">
    <property type="entry name" value="Lipoprotein-release_system"/>
</dbReference>
<evidence type="ECO:0000313" key="11">
    <source>
        <dbReference type="EMBL" id="CBA72656.1"/>
    </source>
</evidence>
<evidence type="ECO:0000256" key="3">
    <source>
        <dbReference type="ARBA" id="ARBA00022448"/>
    </source>
</evidence>
<keyword evidence="3" id="KW-0813">Transport</keyword>
<dbReference type="GO" id="GO:0098797">
    <property type="term" value="C:plasma membrane protein complex"/>
    <property type="evidence" value="ECO:0007669"/>
    <property type="project" value="TreeGrafter"/>
</dbReference>
<keyword evidence="6 8" id="KW-1133">Transmembrane helix</keyword>
<sequence length="425" mass="46440">MIGLNRSAIIMVELPRALKIALRFSRGKKRAGLVSLISIISTLGIVLGVAVLIIGLSAMNGFERELKNRILSVVPHGQIAAVNQPYLNWQADLAKVRQTPGVVGVSPYINFTGLLEKGSALKAIQVAGVDLSSEQTVSSLPDFILNNAWQKLKPGNNEIILGQGVAETLKVSPGDHITIMIPNHDDKLRIQQPNRINVTVIGVFKLNGMLDHQLAIVPLQDAQQYLAYGDGITGFQISVTDVFAANKVVYDAGINTGHYVTIKSWITDYGYMYSDIQMVRGIMYLAMILVIGVACFNIVSTLVMAVKDKSSDIAVLRTLGAKDSFIRAIFLWYGLITGMVGCFIGMLVGIFISLNLTTIIKYIENIVGHSILSGDVYFIDFLPSELHITDVFYVMLTTLILSLLASWYPAKRATKIDPARILSGQ</sequence>
<feature type="transmembrane region" description="Helical" evidence="8">
    <location>
        <begin position="391"/>
        <end position="410"/>
    </location>
</feature>
<accession>D2TYV3</accession>
<feature type="transmembrane region" description="Helical" evidence="8">
    <location>
        <begin position="325"/>
        <end position="352"/>
    </location>
</feature>
<protein>
    <submittedName>
        <fullName evidence="11">Lipoprotein-releasing system transmembrane protein</fullName>
    </submittedName>
</protein>
<dbReference type="EMBL" id="FN545185">
    <property type="protein sequence ID" value="CBA72656.1"/>
    <property type="molecule type" value="Genomic_DNA"/>
</dbReference>
<evidence type="ECO:0000256" key="2">
    <source>
        <dbReference type="ARBA" id="ARBA00005236"/>
    </source>
</evidence>
<dbReference type="NCBIfam" id="NF008357">
    <property type="entry name" value="PRK11146.1"/>
    <property type="match status" value="1"/>
</dbReference>
<proteinExistence type="inferred from homology"/>
<dbReference type="NCBIfam" id="TIGR02213">
    <property type="entry name" value="lolE_release"/>
    <property type="match status" value="1"/>
</dbReference>
<feature type="transmembrane region" description="Helical" evidence="8">
    <location>
        <begin position="33"/>
        <end position="59"/>
    </location>
</feature>
<feature type="domain" description="MacB-like periplasmic core" evidence="10">
    <location>
        <begin position="38"/>
        <end position="242"/>
    </location>
</feature>
<organism evidence="11">
    <name type="scientific">Arsenophonus nasoniae</name>
    <name type="common">son-killer infecting Nasonia vitripennis</name>
    <dbReference type="NCBI Taxonomy" id="638"/>
    <lineage>
        <taxon>Bacteria</taxon>
        <taxon>Pseudomonadati</taxon>
        <taxon>Pseudomonadota</taxon>
        <taxon>Gammaproteobacteria</taxon>
        <taxon>Enterobacterales</taxon>
        <taxon>Morganellaceae</taxon>
        <taxon>Arsenophonus</taxon>
    </lineage>
</organism>
<dbReference type="GO" id="GO:0044874">
    <property type="term" value="P:lipoprotein localization to outer membrane"/>
    <property type="evidence" value="ECO:0007669"/>
    <property type="project" value="InterPro"/>
</dbReference>
<dbReference type="InterPro" id="IPR011925">
    <property type="entry name" value="LolCE_TM"/>
</dbReference>
<keyword evidence="11" id="KW-0449">Lipoprotein</keyword>
<gene>
    <name evidence="11" type="primary">lolC</name>
    <name evidence="11" type="ORF">ARN_13360</name>
</gene>
<evidence type="ECO:0000256" key="4">
    <source>
        <dbReference type="ARBA" id="ARBA00022475"/>
    </source>
</evidence>
<comment type="similarity">
    <text evidence="2">Belongs to the ABC-4 integral membrane protein family. LolC/E subfamily.</text>
</comment>
<dbReference type="NCBIfam" id="TIGR02212">
    <property type="entry name" value="lolCE"/>
    <property type="match status" value="1"/>
</dbReference>
<dbReference type="InterPro" id="IPR011926">
    <property type="entry name" value="LolE_gammaproteobact"/>
</dbReference>
<evidence type="ECO:0000256" key="8">
    <source>
        <dbReference type="SAM" id="Phobius"/>
    </source>
</evidence>
<keyword evidence="4" id="KW-1003">Cell membrane</keyword>
<evidence type="ECO:0000259" key="9">
    <source>
        <dbReference type="Pfam" id="PF02687"/>
    </source>
</evidence>
<name>D2TYV3_9GAMM</name>
<comment type="subcellular location">
    <subcellularLocation>
        <location evidence="1">Cell membrane</location>
        <topology evidence="1">Multi-pass membrane protein</topology>
    </subcellularLocation>
</comment>
<dbReference type="PANTHER" id="PTHR30489:SF0">
    <property type="entry name" value="LIPOPROTEIN-RELEASING SYSTEM TRANSMEMBRANE PROTEIN LOLE"/>
    <property type="match status" value="1"/>
</dbReference>
<evidence type="ECO:0000259" key="10">
    <source>
        <dbReference type="Pfam" id="PF12704"/>
    </source>
</evidence>
<dbReference type="InterPro" id="IPR025857">
    <property type="entry name" value="MacB_PCD"/>
</dbReference>
<reference evidence="11" key="1">
    <citation type="journal article" date="2010" name="Insect Mol. Biol.">
        <title>The draft genome sequence of Arsenophonus nasoniae, son-killer bacterium of Nasonia vitripennis, reveals genes associated with virulence and symbiosis.</title>
        <authorList>
            <person name="Wilkes T."/>
            <person name="Darby A.C."/>
            <person name="Choi J."/>
            <person name="Colborne J.K."/>
            <person name="Werren J.H."/>
            <person name="Hurst G.D.D."/>
        </authorList>
    </citation>
    <scope>NUCLEOTIDE SEQUENCE</scope>
</reference>
<evidence type="ECO:0000256" key="1">
    <source>
        <dbReference type="ARBA" id="ARBA00004651"/>
    </source>
</evidence>
<keyword evidence="7 8" id="KW-0472">Membrane</keyword>